<feature type="domain" description="Zinc knuckle CX2CX4HX4C" evidence="2">
    <location>
        <begin position="157"/>
        <end position="190"/>
    </location>
</feature>
<dbReference type="EMBL" id="CACSLK010018944">
    <property type="protein sequence ID" value="CAA0819402.1"/>
    <property type="molecule type" value="Genomic_DNA"/>
</dbReference>
<keyword evidence="4" id="KW-1185">Reference proteome</keyword>
<dbReference type="InterPro" id="IPR025836">
    <property type="entry name" value="Zn_knuckle_CX2CX4HX4C"/>
</dbReference>
<sequence>MEDDLTDKLKKFRLSDKEGSGLVVEDEDFATGLEECQLSLIGKIFGEKRVNFDLAEDKDKILYGKTWSFDGQYLLLKEWSPASPNFTEEDEKIKIWVQVHHLPLHWITAAIGVKIGKMIGKVLDVSLPGLGSPNGMLLKIRVEMSLKEAIPRGMTLKSGQESRWVDFKYEILQHFYYYCCYIGHFDKNCKANKEDLDDNVFKLGQFGEWLKASSNFFNEARNYKSSETGGTKEDSHVKVSSKAILVYTPSEGKDDTSIRGTPSPLSLDKEVDSTAISGSSEVGKEMHSHVSPMAPEHPLYVPPSWAPKEQLVEVAVQPTTIENRTIQKRRKFLSSKKMNKSDITSIPEDMVVEVSISCSHVIEPSRVSTKRNLDECLSDNLEGISSGLSQKKVKVSKNN</sequence>
<protein>
    <recommendedName>
        <fullName evidence="2">Zinc knuckle CX2CX4HX4C domain-containing protein</fullName>
    </recommendedName>
</protein>
<dbReference type="PANTHER" id="PTHR31286">
    <property type="entry name" value="GLYCINE-RICH CELL WALL STRUCTURAL PROTEIN 1.8-LIKE"/>
    <property type="match status" value="1"/>
</dbReference>
<feature type="region of interest" description="Disordered" evidence="1">
    <location>
        <begin position="250"/>
        <end position="271"/>
    </location>
</feature>
<dbReference type="PANTHER" id="PTHR31286:SF178">
    <property type="entry name" value="DUF4283 DOMAIN-CONTAINING PROTEIN"/>
    <property type="match status" value="1"/>
</dbReference>
<reference evidence="3" key="1">
    <citation type="submission" date="2019-12" db="EMBL/GenBank/DDBJ databases">
        <authorList>
            <person name="Scholes J."/>
        </authorList>
    </citation>
    <scope>NUCLEOTIDE SEQUENCE</scope>
</reference>
<evidence type="ECO:0000256" key="1">
    <source>
        <dbReference type="SAM" id="MobiDB-lite"/>
    </source>
</evidence>
<name>A0A9N7N2Y0_STRHE</name>
<evidence type="ECO:0000313" key="4">
    <source>
        <dbReference type="Proteomes" id="UP001153555"/>
    </source>
</evidence>
<dbReference type="Pfam" id="PF14392">
    <property type="entry name" value="zf-CCHC_4"/>
    <property type="match status" value="1"/>
</dbReference>
<organism evidence="3 4">
    <name type="scientific">Striga hermonthica</name>
    <name type="common">Purple witchweed</name>
    <name type="synonym">Buchnera hermonthica</name>
    <dbReference type="NCBI Taxonomy" id="68872"/>
    <lineage>
        <taxon>Eukaryota</taxon>
        <taxon>Viridiplantae</taxon>
        <taxon>Streptophyta</taxon>
        <taxon>Embryophyta</taxon>
        <taxon>Tracheophyta</taxon>
        <taxon>Spermatophyta</taxon>
        <taxon>Magnoliopsida</taxon>
        <taxon>eudicotyledons</taxon>
        <taxon>Gunneridae</taxon>
        <taxon>Pentapetalae</taxon>
        <taxon>asterids</taxon>
        <taxon>lamiids</taxon>
        <taxon>Lamiales</taxon>
        <taxon>Orobanchaceae</taxon>
        <taxon>Buchnereae</taxon>
        <taxon>Striga</taxon>
    </lineage>
</organism>
<dbReference type="AlphaFoldDB" id="A0A9N7N2Y0"/>
<dbReference type="InterPro" id="IPR040256">
    <property type="entry name" value="At4g02000-like"/>
</dbReference>
<gene>
    <name evidence="3" type="ORF">SHERM_17873</name>
</gene>
<proteinExistence type="predicted"/>
<evidence type="ECO:0000259" key="2">
    <source>
        <dbReference type="Pfam" id="PF14392"/>
    </source>
</evidence>
<comment type="caution">
    <text evidence="3">The sequence shown here is derived from an EMBL/GenBank/DDBJ whole genome shotgun (WGS) entry which is preliminary data.</text>
</comment>
<dbReference type="OrthoDB" id="1750606at2759"/>
<dbReference type="Proteomes" id="UP001153555">
    <property type="component" value="Unassembled WGS sequence"/>
</dbReference>
<accession>A0A9N7N2Y0</accession>
<evidence type="ECO:0000313" key="3">
    <source>
        <dbReference type="EMBL" id="CAA0819402.1"/>
    </source>
</evidence>